<gene>
    <name evidence="3" type="ORF">ANCDUO_17278</name>
</gene>
<dbReference type="PANTHER" id="PTHR11533:SF174">
    <property type="entry name" value="PUROMYCIN-SENSITIVE AMINOPEPTIDASE-RELATED"/>
    <property type="match status" value="1"/>
</dbReference>
<dbReference type="GO" id="GO:0008270">
    <property type="term" value="F:zinc ion binding"/>
    <property type="evidence" value="ECO:0007669"/>
    <property type="project" value="InterPro"/>
</dbReference>
<evidence type="ECO:0000313" key="4">
    <source>
        <dbReference type="Proteomes" id="UP000054047"/>
    </source>
</evidence>
<dbReference type="Pfam" id="PF01433">
    <property type="entry name" value="Peptidase_M1"/>
    <property type="match status" value="1"/>
</dbReference>
<dbReference type="Gene3D" id="1.10.390.10">
    <property type="entry name" value="Neutral Protease Domain 2"/>
    <property type="match status" value="1"/>
</dbReference>
<evidence type="ECO:0000256" key="1">
    <source>
        <dbReference type="SAM" id="MobiDB-lite"/>
    </source>
</evidence>
<organism evidence="3 4">
    <name type="scientific">Ancylostoma duodenale</name>
    <dbReference type="NCBI Taxonomy" id="51022"/>
    <lineage>
        <taxon>Eukaryota</taxon>
        <taxon>Metazoa</taxon>
        <taxon>Ecdysozoa</taxon>
        <taxon>Nematoda</taxon>
        <taxon>Chromadorea</taxon>
        <taxon>Rhabditida</taxon>
        <taxon>Rhabditina</taxon>
        <taxon>Rhabditomorpha</taxon>
        <taxon>Strongyloidea</taxon>
        <taxon>Ancylostomatidae</taxon>
        <taxon>Ancylostomatinae</taxon>
        <taxon>Ancylostoma</taxon>
    </lineage>
</organism>
<keyword evidence="4" id="KW-1185">Reference proteome</keyword>
<dbReference type="SUPFAM" id="SSF55486">
    <property type="entry name" value="Metalloproteases ('zincins'), catalytic domain"/>
    <property type="match status" value="1"/>
</dbReference>
<dbReference type="GO" id="GO:0070006">
    <property type="term" value="F:metalloaminopeptidase activity"/>
    <property type="evidence" value="ECO:0007669"/>
    <property type="project" value="TreeGrafter"/>
</dbReference>
<dbReference type="MEROPS" id="M01.A09"/>
<dbReference type="InterPro" id="IPR014782">
    <property type="entry name" value="Peptidase_M1_dom"/>
</dbReference>
<sequence>MLVNDAVVTHSDMVAVPDYSAGAMENWGLITFKEHILVANIFVHPEVPDVRRDVIAHELAHQRNGKGPRNIVESVSKGETG</sequence>
<feature type="domain" description="Peptidase M1 membrane alanine aminopeptidase" evidence="2">
    <location>
        <begin position="9"/>
        <end position="65"/>
    </location>
</feature>
<accession>A0A0C2C8E2</accession>
<dbReference type="GO" id="GO:0043171">
    <property type="term" value="P:peptide catabolic process"/>
    <property type="evidence" value="ECO:0007669"/>
    <property type="project" value="TreeGrafter"/>
</dbReference>
<evidence type="ECO:0000259" key="2">
    <source>
        <dbReference type="Pfam" id="PF01433"/>
    </source>
</evidence>
<dbReference type="OrthoDB" id="5866412at2759"/>
<dbReference type="GO" id="GO:0016020">
    <property type="term" value="C:membrane"/>
    <property type="evidence" value="ECO:0007669"/>
    <property type="project" value="TreeGrafter"/>
</dbReference>
<dbReference type="GO" id="GO:0042277">
    <property type="term" value="F:peptide binding"/>
    <property type="evidence" value="ECO:0007669"/>
    <property type="project" value="TreeGrafter"/>
</dbReference>
<dbReference type="EMBL" id="KN743198">
    <property type="protein sequence ID" value="KIH52618.1"/>
    <property type="molecule type" value="Genomic_DNA"/>
</dbReference>
<name>A0A0C2C8E2_9BILA</name>
<proteinExistence type="predicted"/>
<feature type="region of interest" description="Disordered" evidence="1">
    <location>
        <begin position="61"/>
        <end position="81"/>
    </location>
</feature>
<reference evidence="3 4" key="1">
    <citation type="submission" date="2013-12" db="EMBL/GenBank/DDBJ databases">
        <title>Draft genome of the parsitic nematode Ancylostoma duodenale.</title>
        <authorList>
            <person name="Mitreva M."/>
        </authorList>
    </citation>
    <scope>NUCLEOTIDE SEQUENCE [LARGE SCALE GENOMIC DNA]</scope>
    <source>
        <strain evidence="3 4">Zhejiang</strain>
    </source>
</reference>
<dbReference type="InterPro" id="IPR027268">
    <property type="entry name" value="Peptidase_M4/M1_CTD_sf"/>
</dbReference>
<dbReference type="GO" id="GO:0005615">
    <property type="term" value="C:extracellular space"/>
    <property type="evidence" value="ECO:0007669"/>
    <property type="project" value="TreeGrafter"/>
</dbReference>
<evidence type="ECO:0000313" key="3">
    <source>
        <dbReference type="EMBL" id="KIH52618.1"/>
    </source>
</evidence>
<dbReference type="AlphaFoldDB" id="A0A0C2C8E2"/>
<dbReference type="Proteomes" id="UP000054047">
    <property type="component" value="Unassembled WGS sequence"/>
</dbReference>
<dbReference type="InterPro" id="IPR050344">
    <property type="entry name" value="Peptidase_M1_aminopeptidases"/>
</dbReference>
<dbReference type="PANTHER" id="PTHR11533">
    <property type="entry name" value="PROTEASE M1 ZINC METALLOPROTEASE"/>
    <property type="match status" value="1"/>
</dbReference>
<dbReference type="GO" id="GO:0005737">
    <property type="term" value="C:cytoplasm"/>
    <property type="evidence" value="ECO:0007669"/>
    <property type="project" value="TreeGrafter"/>
</dbReference>
<protein>
    <recommendedName>
        <fullName evidence="2">Peptidase M1 membrane alanine aminopeptidase domain-containing protein</fullName>
    </recommendedName>
</protein>